<dbReference type="Proteomes" id="UP000886501">
    <property type="component" value="Unassembled WGS sequence"/>
</dbReference>
<evidence type="ECO:0000313" key="1">
    <source>
        <dbReference type="EMBL" id="KAF9652150.1"/>
    </source>
</evidence>
<dbReference type="EMBL" id="MU117970">
    <property type="protein sequence ID" value="KAF9652150.1"/>
    <property type="molecule type" value="Genomic_DNA"/>
</dbReference>
<comment type="caution">
    <text evidence="1">The sequence shown here is derived from an EMBL/GenBank/DDBJ whole genome shotgun (WGS) entry which is preliminary data.</text>
</comment>
<proteinExistence type="predicted"/>
<evidence type="ECO:0000313" key="2">
    <source>
        <dbReference type="Proteomes" id="UP000886501"/>
    </source>
</evidence>
<gene>
    <name evidence="1" type="ORF">BDM02DRAFT_3109562</name>
</gene>
<reference evidence="1" key="1">
    <citation type="submission" date="2019-10" db="EMBL/GenBank/DDBJ databases">
        <authorList>
            <consortium name="DOE Joint Genome Institute"/>
            <person name="Kuo A."/>
            <person name="Miyauchi S."/>
            <person name="Kiss E."/>
            <person name="Drula E."/>
            <person name="Kohler A."/>
            <person name="Sanchez-Garcia M."/>
            <person name="Andreopoulos B."/>
            <person name="Barry K.W."/>
            <person name="Bonito G."/>
            <person name="Buee M."/>
            <person name="Carver A."/>
            <person name="Chen C."/>
            <person name="Cichocki N."/>
            <person name="Clum A."/>
            <person name="Culley D."/>
            <person name="Crous P.W."/>
            <person name="Fauchery L."/>
            <person name="Girlanda M."/>
            <person name="Hayes R."/>
            <person name="Keri Z."/>
            <person name="Labutti K."/>
            <person name="Lipzen A."/>
            <person name="Lombard V."/>
            <person name="Magnuson J."/>
            <person name="Maillard F."/>
            <person name="Morin E."/>
            <person name="Murat C."/>
            <person name="Nolan M."/>
            <person name="Ohm R."/>
            <person name="Pangilinan J."/>
            <person name="Pereira M."/>
            <person name="Perotto S."/>
            <person name="Peter M."/>
            <person name="Riley R."/>
            <person name="Sitrit Y."/>
            <person name="Stielow B."/>
            <person name="Szollosi G."/>
            <person name="Zifcakova L."/>
            <person name="Stursova M."/>
            <person name="Spatafora J.W."/>
            <person name="Tedersoo L."/>
            <person name="Vaario L.-M."/>
            <person name="Yamada A."/>
            <person name="Yan M."/>
            <person name="Wang P."/>
            <person name="Xu J."/>
            <person name="Bruns T."/>
            <person name="Baldrian P."/>
            <person name="Vilgalys R."/>
            <person name="Henrissat B."/>
            <person name="Grigoriev I.V."/>
            <person name="Hibbett D."/>
            <person name="Nagy L.G."/>
            <person name="Martin F.M."/>
        </authorList>
    </citation>
    <scope>NUCLEOTIDE SEQUENCE</scope>
    <source>
        <strain evidence="1">P2</strain>
    </source>
</reference>
<sequence length="152" mass="16616">MQSQGSPDEVSQQQWNVPNPYTISRIHQPDTRPRYEVHQLVGMGTPGSTYGLDYQGVASTIILPLPGFQPGYLALHDYHSQQTDTYSSHALCHSPEGYGQFLSPGFGGNVNPAFTDGYNNISTHSGDEWLECEDPGGFSSTASYQVSYLAPL</sequence>
<keyword evidence="2" id="KW-1185">Reference proteome</keyword>
<protein>
    <submittedName>
        <fullName evidence="1">Uncharacterized protein</fullName>
    </submittedName>
</protein>
<name>A0ACB6ZQV4_THEGA</name>
<accession>A0ACB6ZQV4</accession>
<organism evidence="1 2">
    <name type="scientific">Thelephora ganbajun</name>
    <name type="common">Ganba fungus</name>
    <dbReference type="NCBI Taxonomy" id="370292"/>
    <lineage>
        <taxon>Eukaryota</taxon>
        <taxon>Fungi</taxon>
        <taxon>Dikarya</taxon>
        <taxon>Basidiomycota</taxon>
        <taxon>Agaricomycotina</taxon>
        <taxon>Agaricomycetes</taxon>
        <taxon>Thelephorales</taxon>
        <taxon>Thelephoraceae</taxon>
        <taxon>Thelephora</taxon>
    </lineage>
</organism>
<reference evidence="1" key="2">
    <citation type="journal article" date="2020" name="Nat. Commun.">
        <title>Large-scale genome sequencing of mycorrhizal fungi provides insights into the early evolution of symbiotic traits.</title>
        <authorList>
            <person name="Miyauchi S."/>
            <person name="Kiss E."/>
            <person name="Kuo A."/>
            <person name="Drula E."/>
            <person name="Kohler A."/>
            <person name="Sanchez-Garcia M."/>
            <person name="Morin E."/>
            <person name="Andreopoulos B."/>
            <person name="Barry K.W."/>
            <person name="Bonito G."/>
            <person name="Buee M."/>
            <person name="Carver A."/>
            <person name="Chen C."/>
            <person name="Cichocki N."/>
            <person name="Clum A."/>
            <person name="Culley D."/>
            <person name="Crous P.W."/>
            <person name="Fauchery L."/>
            <person name="Girlanda M."/>
            <person name="Hayes R.D."/>
            <person name="Keri Z."/>
            <person name="LaButti K."/>
            <person name="Lipzen A."/>
            <person name="Lombard V."/>
            <person name="Magnuson J."/>
            <person name="Maillard F."/>
            <person name="Murat C."/>
            <person name="Nolan M."/>
            <person name="Ohm R.A."/>
            <person name="Pangilinan J."/>
            <person name="Pereira M.F."/>
            <person name="Perotto S."/>
            <person name="Peter M."/>
            <person name="Pfister S."/>
            <person name="Riley R."/>
            <person name="Sitrit Y."/>
            <person name="Stielow J.B."/>
            <person name="Szollosi G."/>
            <person name="Zifcakova L."/>
            <person name="Stursova M."/>
            <person name="Spatafora J.W."/>
            <person name="Tedersoo L."/>
            <person name="Vaario L.M."/>
            <person name="Yamada A."/>
            <person name="Yan M."/>
            <person name="Wang P."/>
            <person name="Xu J."/>
            <person name="Bruns T."/>
            <person name="Baldrian P."/>
            <person name="Vilgalys R."/>
            <person name="Dunand C."/>
            <person name="Henrissat B."/>
            <person name="Grigoriev I.V."/>
            <person name="Hibbett D."/>
            <person name="Nagy L.G."/>
            <person name="Martin F.M."/>
        </authorList>
    </citation>
    <scope>NUCLEOTIDE SEQUENCE</scope>
    <source>
        <strain evidence="1">P2</strain>
    </source>
</reference>